<dbReference type="Proteomes" id="UP000325187">
    <property type="component" value="Unassembled WGS sequence"/>
</dbReference>
<reference evidence="5 6" key="1">
    <citation type="submission" date="2019-09" db="EMBL/GenBank/DDBJ databases">
        <title>NBRP : Genome information of microbial organism related human and environment.</title>
        <authorList>
            <person name="Hattori M."/>
            <person name="Oshima K."/>
            <person name="Inaba H."/>
            <person name="Suda W."/>
            <person name="Sakamoto M."/>
            <person name="Iino T."/>
            <person name="Kitahara M."/>
            <person name="Oshida Y."/>
            <person name="Iida T."/>
            <person name="Kudo T."/>
            <person name="Itoh T."/>
            <person name="Ohkuma M."/>
        </authorList>
    </citation>
    <scope>NUCLEOTIDE SEQUENCE [LARGE SCALE GENOMIC DNA]</scope>
    <source>
        <strain evidence="3 5">Hi-2</strain>
        <strain evidence="4 6">Mie-1</strain>
    </source>
</reference>
<dbReference type="Pfam" id="PF13590">
    <property type="entry name" value="DUF4136"/>
    <property type="match status" value="1"/>
</dbReference>
<proteinExistence type="predicted"/>
<dbReference type="Proteomes" id="UP000322084">
    <property type="component" value="Unassembled WGS sequence"/>
</dbReference>
<gene>
    <name evidence="3" type="ORF">JCM17844_10810</name>
    <name evidence="4" type="ORF">JCM17845_27350</name>
</gene>
<evidence type="ECO:0000313" key="4">
    <source>
        <dbReference type="EMBL" id="GER02112.1"/>
    </source>
</evidence>
<keyword evidence="1" id="KW-0732">Signal</keyword>
<accession>A0A5A7MP69</accession>
<name>A0A5A7MP69_9PROT</name>
<sequence>MPYRLITAILLLSAFVLAGCARTFEADVARFHRLSAPQQQTVKIVAIDPDKQGSLEFEQYAGLVRAQLIDAGYRPTEGDADITVEFDWLVSEGREKVFSRPNYYGGYPYYGRGFFHPYGFRSSYYGGYYGGYGGYGYGGNQVYSVTVHSVRMTVAMVRSNDEVVFEGRADTTISNNDVPSVMPYLVQAMFTGFPGQSGQTQTVELKLPKGSKSSSTGY</sequence>
<feature type="domain" description="DUF4136" evidence="2">
    <location>
        <begin position="40"/>
        <end position="195"/>
    </location>
</feature>
<protein>
    <recommendedName>
        <fullName evidence="2">DUF4136 domain-containing protein</fullName>
    </recommendedName>
</protein>
<evidence type="ECO:0000313" key="3">
    <source>
        <dbReference type="EMBL" id="GEQ97444.1"/>
    </source>
</evidence>
<dbReference type="EMBL" id="BKCL01000003">
    <property type="protein sequence ID" value="GEQ97444.1"/>
    <property type="molecule type" value="Genomic_DNA"/>
</dbReference>
<feature type="signal peptide" evidence="1">
    <location>
        <begin position="1"/>
        <end position="18"/>
    </location>
</feature>
<dbReference type="InterPro" id="IPR025411">
    <property type="entry name" value="DUF4136"/>
</dbReference>
<evidence type="ECO:0000259" key="2">
    <source>
        <dbReference type="Pfam" id="PF13590"/>
    </source>
</evidence>
<dbReference type="RefSeq" id="WP_149999933.1">
    <property type="nucleotide sequence ID" value="NZ_BKCL01000003.1"/>
</dbReference>
<organism evidence="3 5">
    <name type="scientific">Iodidimonas gelatinilytica</name>
    <dbReference type="NCBI Taxonomy" id="1236966"/>
    <lineage>
        <taxon>Bacteria</taxon>
        <taxon>Pseudomonadati</taxon>
        <taxon>Pseudomonadota</taxon>
        <taxon>Alphaproteobacteria</taxon>
        <taxon>Iodidimonadales</taxon>
        <taxon>Iodidimonadaceae</taxon>
        <taxon>Iodidimonas</taxon>
    </lineage>
</organism>
<feature type="chain" id="PRO_5044096546" description="DUF4136 domain-containing protein" evidence="1">
    <location>
        <begin position="19"/>
        <end position="218"/>
    </location>
</feature>
<evidence type="ECO:0000313" key="6">
    <source>
        <dbReference type="Proteomes" id="UP000325187"/>
    </source>
</evidence>
<comment type="caution">
    <text evidence="3">The sequence shown here is derived from an EMBL/GenBank/DDBJ whole genome shotgun (WGS) entry which is preliminary data.</text>
</comment>
<dbReference type="PROSITE" id="PS51257">
    <property type="entry name" value="PROKAR_LIPOPROTEIN"/>
    <property type="match status" value="1"/>
</dbReference>
<dbReference type="EMBL" id="BKCM01000018">
    <property type="protein sequence ID" value="GER02112.1"/>
    <property type="molecule type" value="Genomic_DNA"/>
</dbReference>
<dbReference type="Gene3D" id="3.30.160.670">
    <property type="match status" value="1"/>
</dbReference>
<evidence type="ECO:0000256" key="1">
    <source>
        <dbReference type="SAM" id="SignalP"/>
    </source>
</evidence>
<dbReference type="AlphaFoldDB" id="A0A5A7MP69"/>
<evidence type="ECO:0000313" key="5">
    <source>
        <dbReference type="Proteomes" id="UP000322084"/>
    </source>
</evidence>
<keyword evidence="6" id="KW-1185">Reference proteome</keyword>
<accession>A0A5A7N1G4</accession>